<proteinExistence type="predicted"/>
<dbReference type="GO" id="GO:0006364">
    <property type="term" value="P:rRNA processing"/>
    <property type="evidence" value="ECO:0007669"/>
    <property type="project" value="InterPro"/>
</dbReference>
<dbReference type="GO" id="GO:0000172">
    <property type="term" value="C:ribonuclease MRP complex"/>
    <property type="evidence" value="ECO:0007669"/>
    <property type="project" value="TreeGrafter"/>
</dbReference>
<dbReference type="GO" id="GO:0005655">
    <property type="term" value="C:nucleolar ribonuclease P complex"/>
    <property type="evidence" value="ECO:0007669"/>
    <property type="project" value="TreeGrafter"/>
</dbReference>
<feature type="region of interest" description="Disordered" evidence="1">
    <location>
        <begin position="96"/>
        <end position="123"/>
    </location>
</feature>
<evidence type="ECO:0000313" key="3">
    <source>
        <dbReference type="Proteomes" id="UP001174694"/>
    </source>
</evidence>
<dbReference type="PANTHER" id="PTHR28272">
    <property type="entry name" value="RIBONUCLEASES P/MRP PROTEIN SUBUNIT POP3"/>
    <property type="match status" value="1"/>
</dbReference>
<organism evidence="2 3">
    <name type="scientific">Pleurostoma richardsiae</name>
    <dbReference type="NCBI Taxonomy" id="41990"/>
    <lineage>
        <taxon>Eukaryota</taxon>
        <taxon>Fungi</taxon>
        <taxon>Dikarya</taxon>
        <taxon>Ascomycota</taxon>
        <taxon>Pezizomycotina</taxon>
        <taxon>Sordariomycetes</taxon>
        <taxon>Sordariomycetidae</taxon>
        <taxon>Calosphaeriales</taxon>
        <taxon>Pleurostomataceae</taxon>
        <taxon>Pleurostoma</taxon>
    </lineage>
</organism>
<gene>
    <name evidence="2" type="ORF">NKR23_g11620</name>
</gene>
<feature type="compositionally biased region" description="Basic residues" evidence="1">
    <location>
        <begin position="96"/>
        <end position="115"/>
    </location>
</feature>
<dbReference type="InterPro" id="IPR013241">
    <property type="entry name" value="RNase_P_Pop3"/>
</dbReference>
<reference evidence="2" key="1">
    <citation type="submission" date="2022-07" db="EMBL/GenBank/DDBJ databases">
        <title>Fungi with potential for degradation of polypropylene.</title>
        <authorList>
            <person name="Gostincar C."/>
        </authorList>
    </citation>
    <scope>NUCLEOTIDE SEQUENCE</scope>
    <source>
        <strain evidence="2">EXF-13308</strain>
    </source>
</reference>
<dbReference type="PANTHER" id="PTHR28272:SF1">
    <property type="entry name" value="RIBONUCLEASES P_MRP PROTEIN SUBUNIT POP3"/>
    <property type="match status" value="1"/>
</dbReference>
<dbReference type="AlphaFoldDB" id="A0AA38R7G1"/>
<sequence length="289" mass="31683">MPARSASPKRPCCHSYDVAIPVEDVNLWITAKDRDKACAVPVPLILSKPTDMDKRKIVHQLDTPFSAVQWPFISQEDQDVILELVCNLLSPLGSHRKSHITPSKGKRSKVRKRKHADISTKEEQVVPSAPEIAAYVDIGLSRITRNLQDLSSDSSAAPGGNDEDSLPGPATRPYSVIFVARSGQPSAFNNHFPQMVAVSSKCRPEQPPIRLVGFSKACEDRLTACLGIPRVSSIALREDAPQAEALVDFARAHVPPVTVPWLEQSSDGAFRTTKINSVQTIVGEKRQKK</sequence>
<dbReference type="GO" id="GO:0034965">
    <property type="term" value="P:intronic box C/D snoRNA processing"/>
    <property type="evidence" value="ECO:0007669"/>
    <property type="project" value="TreeGrafter"/>
</dbReference>
<protein>
    <submittedName>
        <fullName evidence="2">Rnase p and rnase mrp subunit</fullName>
    </submittedName>
</protein>
<name>A0AA38R7G1_9PEZI</name>
<keyword evidence="3" id="KW-1185">Reference proteome</keyword>
<dbReference type="GO" id="GO:0000171">
    <property type="term" value="F:ribonuclease MRP activity"/>
    <property type="evidence" value="ECO:0007669"/>
    <property type="project" value="TreeGrafter"/>
</dbReference>
<dbReference type="EMBL" id="JANBVO010000065">
    <property type="protein sequence ID" value="KAJ9131666.1"/>
    <property type="molecule type" value="Genomic_DNA"/>
</dbReference>
<dbReference type="Pfam" id="PF08228">
    <property type="entry name" value="RNase_P_pop3"/>
    <property type="match status" value="1"/>
</dbReference>
<dbReference type="Proteomes" id="UP001174694">
    <property type="component" value="Unassembled WGS sequence"/>
</dbReference>
<dbReference type="GO" id="GO:0004526">
    <property type="term" value="F:ribonuclease P activity"/>
    <property type="evidence" value="ECO:0007669"/>
    <property type="project" value="TreeGrafter"/>
</dbReference>
<accession>A0AA38R7G1</accession>
<evidence type="ECO:0000256" key="1">
    <source>
        <dbReference type="SAM" id="MobiDB-lite"/>
    </source>
</evidence>
<dbReference type="GO" id="GO:0005829">
    <property type="term" value="C:cytosol"/>
    <property type="evidence" value="ECO:0007669"/>
    <property type="project" value="TreeGrafter"/>
</dbReference>
<dbReference type="GO" id="GO:0008033">
    <property type="term" value="P:tRNA processing"/>
    <property type="evidence" value="ECO:0007669"/>
    <property type="project" value="InterPro"/>
</dbReference>
<evidence type="ECO:0000313" key="2">
    <source>
        <dbReference type="EMBL" id="KAJ9131666.1"/>
    </source>
</evidence>
<comment type="caution">
    <text evidence="2">The sequence shown here is derived from an EMBL/GenBank/DDBJ whole genome shotgun (WGS) entry which is preliminary data.</text>
</comment>